<dbReference type="Pfam" id="PF22387">
    <property type="entry name" value="PhiCb5_coat"/>
    <property type="match status" value="1"/>
</dbReference>
<accession>A0A514D5F9</accession>
<dbReference type="EMBL" id="MN034419">
    <property type="protein sequence ID" value="QDH88844.1"/>
    <property type="molecule type" value="Genomic_RNA"/>
</dbReference>
<gene>
    <name evidence="1" type="ORF">H1Rhizo26FD425_000003</name>
</gene>
<name>A0A514D5F9_9VIRU</name>
<organism evidence="1">
    <name type="scientific">Leviviridae sp</name>
    <dbReference type="NCBI Taxonomy" id="2027243"/>
    <lineage>
        <taxon>Viruses</taxon>
        <taxon>Riboviria</taxon>
        <taxon>Orthornavirae</taxon>
        <taxon>Lenarviricota</taxon>
        <taxon>Leviviricetes</taxon>
        <taxon>Norzivirales</taxon>
        <taxon>Fiersviridae</taxon>
    </lineage>
</organism>
<reference evidence="1" key="1">
    <citation type="submission" date="2019-05" db="EMBL/GenBank/DDBJ databases">
        <title>Metatranscriptomic reconstruction reveals RNA viruses with the potential to shape carbon cycling in soil.</title>
        <authorList>
            <person name="Starr E.P."/>
            <person name="Nuccio E."/>
            <person name="Pett-Ridge J."/>
            <person name="Banfield J.F."/>
            <person name="Firestone M.K."/>
        </authorList>
    </citation>
    <scope>NUCLEOTIDE SEQUENCE</scope>
    <source>
        <strain evidence="1">H1_Rhizo_26_FD_scaffold_425</strain>
    </source>
</reference>
<protein>
    <submittedName>
        <fullName evidence="1">Uncharacterized protein</fullName>
    </submittedName>
</protein>
<evidence type="ECO:0000313" key="1">
    <source>
        <dbReference type="EMBL" id="QDH88844.1"/>
    </source>
</evidence>
<dbReference type="Gene3D" id="2.40.160.220">
    <property type="match status" value="1"/>
</dbReference>
<proteinExistence type="predicted"/>
<sequence>MAFADPAVITIAGNAKNLVRIRQDGYSSEYLLTTSTEEFRFNVRNSSYTDKKRGATILRHNVELLHTIFPVAPATLSTIRKVYVVIENQQGDTLTDPVNDAIGLLTFMTASSGANITKMLNQES</sequence>
<dbReference type="InterPro" id="IPR054457">
    <property type="entry name" value="PhiCb5_coat"/>
</dbReference>